<protein>
    <submittedName>
        <fullName evidence="1">PolyA polymerase</fullName>
    </submittedName>
</protein>
<dbReference type="RefSeq" id="WP_007063060.1">
    <property type="nucleotide sequence ID" value="NZ_ACVI01000093.1"/>
</dbReference>
<reference evidence="1 2" key="1">
    <citation type="submission" date="2009-06" db="EMBL/GenBank/DDBJ databases">
        <title>The draft genome of Clostridium carboxidivorans P7.</title>
        <authorList>
            <consortium name="US DOE Joint Genome Institute (JGI-PGF)"/>
            <person name="Lucas S."/>
            <person name="Copeland A."/>
            <person name="Lapidus A."/>
            <person name="Glavina del Rio T."/>
            <person name="Tice H."/>
            <person name="Bruce D."/>
            <person name="Goodwin L."/>
            <person name="Pitluck S."/>
            <person name="Larimer F."/>
            <person name="Land M.L."/>
            <person name="Hauser L."/>
            <person name="Hemme C.L."/>
        </authorList>
    </citation>
    <scope>NUCLEOTIDE SEQUENCE [LARGE SCALE GENOMIC DNA]</scope>
    <source>
        <strain evidence="1 2">P7</strain>
    </source>
</reference>
<organism evidence="1 2">
    <name type="scientific">Clostridium carboxidivorans P7</name>
    <dbReference type="NCBI Taxonomy" id="536227"/>
    <lineage>
        <taxon>Bacteria</taxon>
        <taxon>Bacillati</taxon>
        <taxon>Bacillota</taxon>
        <taxon>Clostridia</taxon>
        <taxon>Eubacteriales</taxon>
        <taxon>Clostridiaceae</taxon>
        <taxon>Clostridium</taxon>
    </lineage>
</organism>
<sequence>MDKNKRMEAAYKFFEKYNRYCEFILIISLCDNYATYDSLYEDTRKHEYKKFIEDMICKYKFQK</sequence>
<gene>
    <name evidence="1" type="ORF">CcarbDRAFT_4175</name>
</gene>
<accession>C6PZF8</accession>
<proteinExistence type="predicted"/>
<name>C6PZF8_9CLOT</name>
<keyword evidence="2" id="KW-1185">Reference proteome</keyword>
<evidence type="ECO:0000313" key="1">
    <source>
        <dbReference type="EMBL" id="EET85393.1"/>
    </source>
</evidence>
<dbReference type="Proteomes" id="UP000004198">
    <property type="component" value="Unassembled WGS sequence"/>
</dbReference>
<dbReference type="AlphaFoldDB" id="C6PZF8"/>
<evidence type="ECO:0000313" key="2">
    <source>
        <dbReference type="Proteomes" id="UP000004198"/>
    </source>
</evidence>
<comment type="caution">
    <text evidence="1">The sequence shown here is derived from an EMBL/GenBank/DDBJ whole genome shotgun (WGS) entry which is preliminary data.</text>
</comment>
<dbReference type="EMBL" id="ACVI01000093">
    <property type="protein sequence ID" value="EET85393.1"/>
    <property type="molecule type" value="Genomic_DNA"/>
</dbReference>